<organism evidence="1 2">
    <name type="scientific">Paramuricea clavata</name>
    <name type="common">Red gorgonian</name>
    <name type="synonym">Violescent sea-whip</name>
    <dbReference type="NCBI Taxonomy" id="317549"/>
    <lineage>
        <taxon>Eukaryota</taxon>
        <taxon>Metazoa</taxon>
        <taxon>Cnidaria</taxon>
        <taxon>Anthozoa</taxon>
        <taxon>Octocorallia</taxon>
        <taxon>Malacalcyonacea</taxon>
        <taxon>Plexauridae</taxon>
        <taxon>Paramuricea</taxon>
    </lineage>
</organism>
<protein>
    <submittedName>
        <fullName evidence="1">Uncharacterized protein</fullName>
    </submittedName>
</protein>
<proteinExistence type="predicted"/>
<dbReference type="AlphaFoldDB" id="A0A6S7FL61"/>
<name>A0A6S7FL61_PARCT</name>
<accession>A0A6S7FL61</accession>
<dbReference type="OrthoDB" id="5989200at2759"/>
<evidence type="ECO:0000313" key="2">
    <source>
        <dbReference type="Proteomes" id="UP001152795"/>
    </source>
</evidence>
<dbReference type="EMBL" id="CACRXK020000297">
    <property type="protein sequence ID" value="CAB3980515.1"/>
    <property type="molecule type" value="Genomic_DNA"/>
</dbReference>
<comment type="caution">
    <text evidence="1">The sequence shown here is derived from an EMBL/GenBank/DDBJ whole genome shotgun (WGS) entry which is preliminary data.</text>
</comment>
<gene>
    <name evidence="1" type="ORF">PACLA_8A010791</name>
</gene>
<sequence length="133" mass="15313">MSKPENYYGQKPMPRSLTEIQKCTLEQKLSCVYQPLIETQLENIILDELHLMLRITAAINWDKADNMNKCPCERTTAHLDALIGAINNCRVCFQVWEKKDTDGKRSGTYDFTSLMGNDKKLLLEPSQKIAWCN</sequence>
<reference evidence="1" key="1">
    <citation type="submission" date="2020-04" db="EMBL/GenBank/DDBJ databases">
        <authorList>
            <person name="Alioto T."/>
            <person name="Alioto T."/>
            <person name="Gomez Garrido J."/>
        </authorList>
    </citation>
    <scope>NUCLEOTIDE SEQUENCE</scope>
    <source>
        <strain evidence="1">A484AB</strain>
    </source>
</reference>
<keyword evidence="2" id="KW-1185">Reference proteome</keyword>
<dbReference type="Proteomes" id="UP001152795">
    <property type="component" value="Unassembled WGS sequence"/>
</dbReference>
<evidence type="ECO:0000313" key="1">
    <source>
        <dbReference type="EMBL" id="CAB3980515.1"/>
    </source>
</evidence>